<dbReference type="WBParaSite" id="EVEC_0000856201-mRNA-1">
    <property type="protein sequence ID" value="EVEC_0000856201-mRNA-1"/>
    <property type="gene ID" value="EVEC_0000856201"/>
</dbReference>
<dbReference type="OrthoDB" id="10050085at2759"/>
<dbReference type="Pfam" id="PF01234">
    <property type="entry name" value="NNMT_PNMT_TEMT"/>
    <property type="match status" value="1"/>
</dbReference>
<evidence type="ECO:0000313" key="6">
    <source>
        <dbReference type="Proteomes" id="UP000274131"/>
    </source>
</evidence>
<dbReference type="NCBIfam" id="NF041360">
    <property type="entry name" value="GntF_guanitoxin"/>
    <property type="match status" value="1"/>
</dbReference>
<evidence type="ECO:0000256" key="1">
    <source>
        <dbReference type="ARBA" id="ARBA00007996"/>
    </source>
</evidence>
<evidence type="ECO:0000256" key="3">
    <source>
        <dbReference type="ARBA" id="ARBA00022679"/>
    </source>
</evidence>
<dbReference type="Proteomes" id="UP000274131">
    <property type="component" value="Unassembled WGS sequence"/>
</dbReference>
<dbReference type="SUPFAM" id="SSF53335">
    <property type="entry name" value="S-adenosyl-L-methionine-dependent methyltransferases"/>
    <property type="match status" value="1"/>
</dbReference>
<dbReference type="Gene3D" id="3.40.50.150">
    <property type="entry name" value="Vaccinia Virus protein VP39"/>
    <property type="match status" value="1"/>
</dbReference>
<evidence type="ECO:0000313" key="7">
    <source>
        <dbReference type="WBParaSite" id="EVEC_0000856201-mRNA-1"/>
    </source>
</evidence>
<keyword evidence="6" id="KW-1185">Reference proteome</keyword>
<keyword evidence="3" id="KW-0808">Transferase</keyword>
<dbReference type="PANTHER" id="PTHR10867">
    <property type="entry name" value="NNMT/PNMT/TEMT FAMILY MEMBER"/>
    <property type="match status" value="1"/>
</dbReference>
<dbReference type="EMBL" id="UXUI01009229">
    <property type="protein sequence ID" value="VDD93295.1"/>
    <property type="molecule type" value="Genomic_DNA"/>
</dbReference>
<dbReference type="GO" id="GO:0008170">
    <property type="term" value="F:N-methyltransferase activity"/>
    <property type="evidence" value="ECO:0007669"/>
    <property type="project" value="TreeGrafter"/>
</dbReference>
<evidence type="ECO:0000256" key="2">
    <source>
        <dbReference type="ARBA" id="ARBA00022603"/>
    </source>
</evidence>
<dbReference type="GO" id="GO:0032259">
    <property type="term" value="P:methylation"/>
    <property type="evidence" value="ECO:0007669"/>
    <property type="project" value="UniProtKB-KW"/>
</dbReference>
<comment type="similarity">
    <text evidence="1">Belongs to the class I-like SAM-binding methyltransferase superfamily. NNMT/PNMT/TEMT family.</text>
</comment>
<dbReference type="InterPro" id="IPR053384">
    <property type="entry name" value="SAM-dep_methyltransferase"/>
</dbReference>
<sequence>MIEKQKIAGHTIKIALVFFFSAFFSDALRNGIRLSLFALPNFAKKLASELNDHQRRTLIDIGSGPTIYSAICFRNVVQRVFLTDYLKKNLDIVQDWLDNRSSFQWNSVVDVVERIEGNSSFHDPDTIETKTREVLLAGGLAHVDVHRPACSLDSSLDVQQFDVLVSVFCLESACSSHEQYRNAMANMLQLLRPGGKVILGSVLEDNAYNSGKSRLFSLLDVTEDQIVCELEKNSIDPNSLYKISLDEQGVMFLMGTKSCLSEERQLSAAKEICR</sequence>
<dbReference type="STRING" id="51028.A0A0N4VD88"/>
<reference evidence="7" key="1">
    <citation type="submission" date="2017-02" db="UniProtKB">
        <authorList>
            <consortium name="WormBaseParasite"/>
        </authorList>
    </citation>
    <scope>IDENTIFICATION</scope>
</reference>
<organism evidence="7">
    <name type="scientific">Enterobius vermicularis</name>
    <name type="common">Human pinworm</name>
    <dbReference type="NCBI Taxonomy" id="51028"/>
    <lineage>
        <taxon>Eukaryota</taxon>
        <taxon>Metazoa</taxon>
        <taxon>Ecdysozoa</taxon>
        <taxon>Nematoda</taxon>
        <taxon>Chromadorea</taxon>
        <taxon>Rhabditida</taxon>
        <taxon>Spirurina</taxon>
        <taxon>Oxyuridomorpha</taxon>
        <taxon>Oxyuroidea</taxon>
        <taxon>Oxyuridae</taxon>
        <taxon>Enterobius</taxon>
    </lineage>
</organism>
<dbReference type="InterPro" id="IPR000940">
    <property type="entry name" value="NNMT_TEMT_trans"/>
</dbReference>
<evidence type="ECO:0000313" key="5">
    <source>
        <dbReference type="EMBL" id="VDD93295.1"/>
    </source>
</evidence>
<dbReference type="AlphaFoldDB" id="A0A0N4VD88"/>
<proteinExistence type="inferred from homology"/>
<dbReference type="GO" id="GO:0005829">
    <property type="term" value="C:cytosol"/>
    <property type="evidence" value="ECO:0007669"/>
    <property type="project" value="TreeGrafter"/>
</dbReference>
<reference evidence="5 6" key="2">
    <citation type="submission" date="2018-10" db="EMBL/GenBank/DDBJ databases">
        <authorList>
            <consortium name="Pathogen Informatics"/>
        </authorList>
    </citation>
    <scope>NUCLEOTIDE SEQUENCE [LARGE SCALE GENOMIC DNA]</scope>
</reference>
<dbReference type="InterPro" id="IPR029063">
    <property type="entry name" value="SAM-dependent_MTases_sf"/>
</dbReference>
<protein>
    <submittedName>
        <fullName evidence="7">Methyltransf_11 domain-containing protein</fullName>
    </submittedName>
</protein>
<evidence type="ECO:0000256" key="4">
    <source>
        <dbReference type="ARBA" id="ARBA00022691"/>
    </source>
</evidence>
<accession>A0A0N4VD88</accession>
<dbReference type="PANTHER" id="PTHR10867:SF38">
    <property type="entry name" value="NICOTINAMIDE N-METHYLTRANSFERASE"/>
    <property type="match status" value="1"/>
</dbReference>
<keyword evidence="2" id="KW-0489">Methyltransferase</keyword>
<name>A0A0N4VD88_ENTVE</name>
<dbReference type="PROSITE" id="PS51681">
    <property type="entry name" value="SAM_MT_NNMT_PNMT_TEMT"/>
    <property type="match status" value="1"/>
</dbReference>
<keyword evidence="4" id="KW-0949">S-adenosyl-L-methionine</keyword>
<gene>
    <name evidence="5" type="ORF">EVEC_LOCUS8046</name>
</gene>